<sequence length="128" mass="15050">MSNSSSVYLCGSQETSFNFVTQEKKNNLPKWTESQIKKTQTIKKIVCGKSSYFLVWKKPNKLEFYKKDNKKRKYQLPKNEIIKDIVSSFKTFLILTESGRSGLWLRKIVLKKYLFLMQTKVPLKRSGL</sequence>
<keyword evidence="2" id="KW-1185">Reference proteome</keyword>
<evidence type="ECO:0008006" key="3">
    <source>
        <dbReference type="Google" id="ProtNLM"/>
    </source>
</evidence>
<dbReference type="Proteomes" id="UP001150062">
    <property type="component" value="Unassembled WGS sequence"/>
</dbReference>
<reference evidence="1" key="1">
    <citation type="submission" date="2022-08" db="EMBL/GenBank/DDBJ databases">
        <title>Novel sulfate-reducing endosymbionts in the free-living metamonad Anaeramoeba.</title>
        <authorList>
            <person name="Jerlstrom-Hultqvist J."/>
            <person name="Cepicka I."/>
            <person name="Gallot-Lavallee L."/>
            <person name="Salas-Leiva D."/>
            <person name="Curtis B.A."/>
            <person name="Zahonova K."/>
            <person name="Pipaliya S."/>
            <person name="Dacks J."/>
            <person name="Roger A.J."/>
        </authorList>
    </citation>
    <scope>NUCLEOTIDE SEQUENCE</scope>
    <source>
        <strain evidence="1">Schooner1</strain>
    </source>
</reference>
<evidence type="ECO:0000313" key="2">
    <source>
        <dbReference type="Proteomes" id="UP001150062"/>
    </source>
</evidence>
<protein>
    <recommendedName>
        <fullName evidence="3">PH domain-containing protein</fullName>
    </recommendedName>
</protein>
<gene>
    <name evidence="1" type="ORF">M0813_06276</name>
</gene>
<comment type="caution">
    <text evidence="1">The sequence shown here is derived from an EMBL/GenBank/DDBJ whole genome shotgun (WGS) entry which is preliminary data.</text>
</comment>
<dbReference type="EMBL" id="JAOAOG010000306">
    <property type="protein sequence ID" value="KAJ6230949.1"/>
    <property type="molecule type" value="Genomic_DNA"/>
</dbReference>
<organism evidence="1 2">
    <name type="scientific">Anaeramoeba flamelloides</name>
    <dbReference type="NCBI Taxonomy" id="1746091"/>
    <lineage>
        <taxon>Eukaryota</taxon>
        <taxon>Metamonada</taxon>
        <taxon>Anaeramoebidae</taxon>
        <taxon>Anaeramoeba</taxon>
    </lineage>
</organism>
<accession>A0ABQ8XEK7</accession>
<name>A0ABQ8XEK7_9EUKA</name>
<proteinExistence type="predicted"/>
<evidence type="ECO:0000313" key="1">
    <source>
        <dbReference type="EMBL" id="KAJ6230949.1"/>
    </source>
</evidence>